<proteinExistence type="predicted"/>
<name>U4KWN1_PYROM</name>
<dbReference type="AlphaFoldDB" id="U4KWN1"/>
<dbReference type="Proteomes" id="UP000018144">
    <property type="component" value="Unassembled WGS sequence"/>
</dbReference>
<feature type="compositionally biased region" description="Basic residues" evidence="1">
    <location>
        <begin position="32"/>
        <end position="42"/>
    </location>
</feature>
<feature type="compositionally biased region" description="Low complexity" evidence="1">
    <location>
        <begin position="12"/>
        <end position="28"/>
    </location>
</feature>
<organism evidence="2 3">
    <name type="scientific">Pyronema omphalodes (strain CBS 100304)</name>
    <name type="common">Pyronema confluens</name>
    <dbReference type="NCBI Taxonomy" id="1076935"/>
    <lineage>
        <taxon>Eukaryota</taxon>
        <taxon>Fungi</taxon>
        <taxon>Dikarya</taxon>
        <taxon>Ascomycota</taxon>
        <taxon>Pezizomycotina</taxon>
        <taxon>Pezizomycetes</taxon>
        <taxon>Pezizales</taxon>
        <taxon>Pyronemataceae</taxon>
        <taxon>Pyronema</taxon>
    </lineage>
</organism>
<protein>
    <submittedName>
        <fullName evidence="2">Uncharacterized protein</fullName>
    </submittedName>
</protein>
<evidence type="ECO:0000256" key="1">
    <source>
        <dbReference type="SAM" id="MobiDB-lite"/>
    </source>
</evidence>
<feature type="region of interest" description="Disordered" evidence="1">
    <location>
        <begin position="1"/>
        <end position="42"/>
    </location>
</feature>
<keyword evidence="3" id="KW-1185">Reference proteome</keyword>
<evidence type="ECO:0000313" key="3">
    <source>
        <dbReference type="Proteomes" id="UP000018144"/>
    </source>
</evidence>
<dbReference type="EMBL" id="HF935261">
    <property type="protein sequence ID" value="CCX05606.1"/>
    <property type="molecule type" value="Genomic_DNA"/>
</dbReference>
<sequence>MNTAPSHAVDDSTPAASSPTAGAPASSANLVTKRKRTSAAAK</sequence>
<reference evidence="2 3" key="1">
    <citation type="journal article" date="2013" name="PLoS Genet.">
        <title>The genome and development-dependent transcriptomes of Pyronema confluens: a window into fungal evolution.</title>
        <authorList>
            <person name="Traeger S."/>
            <person name="Altegoer F."/>
            <person name="Freitag M."/>
            <person name="Gabaldon T."/>
            <person name="Kempken F."/>
            <person name="Kumar A."/>
            <person name="Marcet-Houben M."/>
            <person name="Poggeler S."/>
            <person name="Stajich J.E."/>
            <person name="Nowrousian M."/>
        </authorList>
    </citation>
    <scope>NUCLEOTIDE SEQUENCE [LARGE SCALE GENOMIC DNA]</scope>
    <source>
        <strain evidence="3">CBS 100304</strain>
        <tissue evidence="2">Vegetative mycelium</tissue>
    </source>
</reference>
<evidence type="ECO:0000313" key="2">
    <source>
        <dbReference type="EMBL" id="CCX05606.1"/>
    </source>
</evidence>
<accession>U4KWN1</accession>
<gene>
    <name evidence="2" type="ORF">PCON_05193</name>
</gene>